<dbReference type="Proteomes" id="UP001732720">
    <property type="component" value="Chromosome 11"/>
</dbReference>
<protein>
    <submittedName>
        <fullName evidence="2">Leucine-rich repeat-containing G-protein coupled receptor 6 isoform X4</fullName>
    </submittedName>
</protein>
<sequence>MPWLPALWLCAALCTSRCAAAGDPHPGPGRGACPAPCHCQEDGIMLSADCSELGLSVVPGDLDPLTAYLDLSMNNLTELQPGLFRHLRFLEELRLSGNHLSHIPGQAFSGLYSLKILMLQNNQLGGIPAEALWELPSLQSLRLDANLISQVPERSFEGLSSLRHLWLDDNALTEIPVRALNNLPTLQAMTLALNRIHHIPDYAFQNLTSLVVLHLHNNRIQHVGTHSFEGLHNLETLVFFILCSPEHLLGKPDVCGGGWGEVAGRMKGKRNDRDVNYNELQEFPMAIRTLGRLQELGFHNNNIKAIPEKAFMGNPLLQTIHFYDNPIQFVGRSAFQFLPKLHTLSLNGASDIQEFPDLKGTTSLEILTLTRAGIQLLPPGMCQQLPRLRVLELSGNQIEELPSLHRCQKLEEIGLQHNRIWEIRADTFSQLSSLQALDLSWNAIRSIHPEAFSTLHSLVKLDLTDNQLTTLPLAGLGGLMHLKLKGNLALSQAFSKDSFPKLRILEVPYAYQCCAYGVCARLFKASGQWQAEDFHLEEEEVPKRPPGLLAGQAENHYDLDLDELQLEMEDPKPHPSVQCSPVPGPFKPCEHLFESWGIRLAVWVIVLLSVLCNGLVLLTVFAGGPAPLPPVKFVVGAIAGANTLTGISCGLLASVDALTFGQFADYGARWETGLGCRATGFLAVLGSEASVLLLTLAAVQCSVSVSCVRAYGKAPSLGSVRAGALVCLALAGLAAALPLASVGDYGASPLCLPYAPPEGQPAALGFAVALVMMNSFCFLVVAGAYIKLYCDLPRGDFEAVWDCAMVRHVAWLIFADGLLYCPVAFLSFASMLGLFPVTPEAVKSILLVVLPLPACLNPLLYLLFNPHFRDDLRRLCPRTGTTGPLTYAAASELEKSSCDSTQALVAFSDVDLILEASEAGRPHGLETYGFPSVTLISCQQPGAPRLEGSHFVESEGTHIGNPQPSMDGELLLRAEGALSAGGCPSVGAGYRPSGSVFASHL</sequence>
<name>A0AC58KII6_CASCN</name>
<organism evidence="1 2">
    <name type="scientific">Castor canadensis</name>
    <name type="common">American beaver</name>
    <dbReference type="NCBI Taxonomy" id="51338"/>
    <lineage>
        <taxon>Eukaryota</taxon>
        <taxon>Metazoa</taxon>
        <taxon>Chordata</taxon>
        <taxon>Craniata</taxon>
        <taxon>Vertebrata</taxon>
        <taxon>Euteleostomi</taxon>
        <taxon>Mammalia</taxon>
        <taxon>Eutheria</taxon>
        <taxon>Euarchontoglires</taxon>
        <taxon>Glires</taxon>
        <taxon>Rodentia</taxon>
        <taxon>Castorimorpha</taxon>
        <taxon>Castoridae</taxon>
        <taxon>Castor</taxon>
    </lineage>
</organism>
<keyword evidence="1" id="KW-1185">Reference proteome</keyword>
<accession>A0AC58KII6</accession>
<dbReference type="RefSeq" id="XP_073904739.1">
    <property type="nucleotide sequence ID" value="XM_074048638.1"/>
</dbReference>
<proteinExistence type="predicted"/>
<keyword evidence="2" id="KW-0675">Receptor</keyword>
<evidence type="ECO:0000313" key="2">
    <source>
        <dbReference type="RefSeq" id="XP_073904739.1"/>
    </source>
</evidence>
<evidence type="ECO:0000313" key="1">
    <source>
        <dbReference type="Proteomes" id="UP001732720"/>
    </source>
</evidence>
<reference evidence="2" key="1">
    <citation type="submission" date="2025-08" db="UniProtKB">
        <authorList>
            <consortium name="RefSeq"/>
        </authorList>
    </citation>
    <scope>IDENTIFICATION</scope>
</reference>
<gene>
    <name evidence="2" type="primary">Lgr6</name>
</gene>